<comment type="catalytic activity">
    <reaction evidence="1 11">
        <text>7-phospho-2-dehydro-3-deoxy-D-arabino-heptonate = 3-dehydroquinate + phosphate</text>
        <dbReference type="Rhea" id="RHEA:21968"/>
        <dbReference type="ChEBI" id="CHEBI:32364"/>
        <dbReference type="ChEBI" id="CHEBI:43474"/>
        <dbReference type="ChEBI" id="CHEBI:58394"/>
        <dbReference type="EC" id="4.2.3.4"/>
    </reaction>
</comment>
<keyword evidence="10" id="KW-0460">Magnesium</keyword>
<protein>
    <recommendedName>
        <fullName evidence="10 11">Multifunctional fusion protein</fullName>
    </recommendedName>
    <domain>
        <recommendedName>
            <fullName evidence="10">Shikimate kinase</fullName>
            <shortName evidence="10">SK</shortName>
            <ecNumber evidence="10">2.7.1.71</ecNumber>
        </recommendedName>
    </domain>
    <domain>
        <recommendedName>
            <fullName evidence="11">3-dehydroquinate synthase</fullName>
            <shortName evidence="11">DHQS</shortName>
            <ecNumber evidence="11">4.2.3.4</ecNumber>
        </recommendedName>
    </domain>
</protein>
<comment type="cofactor">
    <cofactor evidence="2 11">
        <name>NAD(+)</name>
        <dbReference type="ChEBI" id="CHEBI:57540"/>
    </cofactor>
</comment>
<feature type="binding site" evidence="11">
    <location>
        <begin position="250"/>
        <end position="255"/>
    </location>
    <ligand>
        <name>NAD(+)</name>
        <dbReference type="ChEBI" id="CHEBI:57540"/>
    </ligand>
</feature>
<feature type="domain" description="3-dehydroquinate synthase N-terminal" evidence="12">
    <location>
        <begin position="246"/>
        <end position="357"/>
    </location>
</feature>
<keyword evidence="15" id="KW-1185">Reference proteome</keyword>
<evidence type="ECO:0000256" key="11">
    <source>
        <dbReference type="HAMAP-Rule" id="MF_00110"/>
    </source>
</evidence>
<feature type="binding site" evidence="10">
    <location>
        <position position="67"/>
    </location>
    <ligand>
        <name>substrate</name>
    </ligand>
</feature>
<dbReference type="NCBIfam" id="NF010627">
    <property type="entry name" value="PRK14021.1"/>
    <property type="match status" value="1"/>
</dbReference>
<dbReference type="GO" id="GO:0000287">
    <property type="term" value="F:magnesium ion binding"/>
    <property type="evidence" value="ECO:0007669"/>
    <property type="project" value="UniProtKB-UniRule"/>
</dbReference>
<dbReference type="eggNOG" id="COG0703">
    <property type="taxonomic scope" value="Bacteria"/>
</dbReference>
<feature type="binding site" evidence="11">
    <location>
        <begin position="308"/>
        <end position="309"/>
    </location>
    <ligand>
        <name>NAD(+)</name>
        <dbReference type="ChEBI" id="CHEBI:57540"/>
    </ligand>
</feature>
<evidence type="ECO:0000256" key="8">
    <source>
        <dbReference type="ARBA" id="ARBA00023239"/>
    </source>
</evidence>
<organism evidence="14 15">
    <name type="scientific">Bifidobacterium bombi DSM 19703</name>
    <dbReference type="NCBI Taxonomy" id="1341695"/>
    <lineage>
        <taxon>Bacteria</taxon>
        <taxon>Bacillati</taxon>
        <taxon>Actinomycetota</taxon>
        <taxon>Actinomycetes</taxon>
        <taxon>Bifidobacteriales</taxon>
        <taxon>Bifidobacteriaceae</taxon>
        <taxon>Bifidobacterium</taxon>
    </lineage>
</organism>
<evidence type="ECO:0000259" key="13">
    <source>
        <dbReference type="Pfam" id="PF24621"/>
    </source>
</evidence>
<dbReference type="InterPro" id="IPR050071">
    <property type="entry name" value="Dehydroquinate_synthase"/>
</dbReference>
<feature type="binding site" evidence="11">
    <location>
        <position position="321"/>
    </location>
    <ligand>
        <name>NAD(+)</name>
        <dbReference type="ChEBI" id="CHEBI:57540"/>
    </ligand>
</feature>
<evidence type="ECO:0000256" key="10">
    <source>
        <dbReference type="HAMAP-Rule" id="MF_00109"/>
    </source>
</evidence>
<dbReference type="Pfam" id="PF01761">
    <property type="entry name" value="DHQ_synthase"/>
    <property type="match status" value="1"/>
</dbReference>
<evidence type="ECO:0000259" key="12">
    <source>
        <dbReference type="Pfam" id="PF01761"/>
    </source>
</evidence>
<evidence type="ECO:0000313" key="15">
    <source>
        <dbReference type="Proteomes" id="UP000028730"/>
    </source>
</evidence>
<keyword evidence="11" id="KW-0862">Zinc</keyword>
<dbReference type="GO" id="GO:0009073">
    <property type="term" value="P:aromatic amino acid family biosynthetic process"/>
    <property type="evidence" value="ECO:0007669"/>
    <property type="project" value="UniProtKB-KW"/>
</dbReference>
<comment type="function">
    <text evidence="10">Catalyzes the specific phosphorylation of the 3-hydroxyl group of shikimic acid using ATP as a cosubstrate.</text>
</comment>
<evidence type="ECO:0000256" key="5">
    <source>
        <dbReference type="ARBA" id="ARBA00022605"/>
    </source>
</evidence>
<dbReference type="EC" id="2.7.1.71" evidence="10"/>
<comment type="cofactor">
    <cofactor evidence="10">
        <name>Mg(2+)</name>
        <dbReference type="ChEBI" id="CHEBI:18420"/>
    </cofactor>
    <text evidence="10">Binds 1 Mg(2+) ion per subunit.</text>
</comment>
<dbReference type="InterPro" id="IPR031322">
    <property type="entry name" value="Shikimate/glucono_kinase"/>
</dbReference>
<dbReference type="InterPro" id="IPR016037">
    <property type="entry name" value="DHQ_synth_AroB"/>
</dbReference>
<feature type="binding site" evidence="10">
    <location>
        <position position="43"/>
    </location>
    <ligand>
        <name>substrate</name>
    </ligand>
</feature>
<accession>A0A080N2P8</accession>
<feature type="binding site" evidence="11">
    <location>
        <position position="330"/>
    </location>
    <ligand>
        <name>NAD(+)</name>
        <dbReference type="ChEBI" id="CHEBI:57540"/>
    </ligand>
</feature>
<dbReference type="SUPFAM" id="SSF52540">
    <property type="entry name" value="P-loop containing nucleoside triphosphate hydrolases"/>
    <property type="match status" value="1"/>
</dbReference>
<dbReference type="Pfam" id="PF24621">
    <property type="entry name" value="DHQS_C"/>
    <property type="match status" value="1"/>
</dbReference>
<dbReference type="InterPro" id="IPR056179">
    <property type="entry name" value="DHQS_C"/>
</dbReference>
<feature type="binding site" evidence="10">
    <location>
        <position position="149"/>
    </location>
    <ligand>
        <name>substrate</name>
    </ligand>
</feature>
<evidence type="ECO:0000256" key="4">
    <source>
        <dbReference type="ARBA" id="ARBA00022490"/>
    </source>
</evidence>
<comment type="similarity">
    <text evidence="10">Belongs to the shikimate kinase family.</text>
</comment>
<comment type="pathway">
    <text evidence="10">Metabolic intermediate biosynthesis; chorismate biosynthesis; chorismate from D-erythrose 4-phosphate and phosphoenolpyruvate: step 5/7.</text>
</comment>
<dbReference type="SUPFAM" id="SSF56796">
    <property type="entry name" value="Dehydroquinate synthase-like"/>
    <property type="match status" value="1"/>
</dbReference>
<dbReference type="InterPro" id="IPR027417">
    <property type="entry name" value="P-loop_NTPase"/>
</dbReference>
<dbReference type="GO" id="GO:0003856">
    <property type="term" value="F:3-dehydroquinate synthase activity"/>
    <property type="evidence" value="ECO:0007669"/>
    <property type="project" value="UniProtKB-UniRule"/>
</dbReference>
<dbReference type="Gene3D" id="3.40.50.300">
    <property type="entry name" value="P-loop containing nucleotide triphosphate hydrolases"/>
    <property type="match status" value="1"/>
</dbReference>
<evidence type="ECO:0000256" key="6">
    <source>
        <dbReference type="ARBA" id="ARBA00023027"/>
    </source>
</evidence>
<dbReference type="CDD" id="cd00464">
    <property type="entry name" value="SK"/>
    <property type="match status" value="1"/>
</dbReference>
<dbReference type="AlphaFoldDB" id="A0A080N2P8"/>
<feature type="binding site" evidence="10">
    <location>
        <position position="131"/>
    </location>
    <ligand>
        <name>ATP</name>
        <dbReference type="ChEBI" id="CHEBI:30616"/>
    </ligand>
</feature>
<evidence type="ECO:0000256" key="9">
    <source>
        <dbReference type="ARBA" id="ARBA00023268"/>
    </source>
</evidence>
<dbReference type="Gene3D" id="1.20.1090.10">
    <property type="entry name" value="Dehydroquinate synthase-like - alpha domain"/>
    <property type="match status" value="1"/>
</dbReference>
<name>A0A080N2P8_9BIFI</name>
<keyword evidence="11" id="KW-0479">Metal-binding</keyword>
<dbReference type="PANTHER" id="PTHR43622">
    <property type="entry name" value="3-DEHYDROQUINATE SYNTHASE"/>
    <property type="match status" value="1"/>
</dbReference>
<dbReference type="eggNOG" id="COG0337">
    <property type="taxonomic scope" value="Bacteria"/>
</dbReference>
<comment type="caution">
    <text evidence="14">The sequence shown here is derived from an EMBL/GenBank/DDBJ whole genome shotgun (WGS) entry which is preliminary data.</text>
</comment>
<dbReference type="NCBIfam" id="TIGR01357">
    <property type="entry name" value="aroB"/>
    <property type="match status" value="1"/>
</dbReference>
<evidence type="ECO:0000256" key="2">
    <source>
        <dbReference type="ARBA" id="ARBA00001911"/>
    </source>
</evidence>
<evidence type="ECO:0000256" key="3">
    <source>
        <dbReference type="ARBA" id="ARBA00004661"/>
    </source>
</evidence>
<feature type="binding site" evidence="11">
    <location>
        <begin position="348"/>
        <end position="351"/>
    </location>
    <ligand>
        <name>NAD(+)</name>
        <dbReference type="ChEBI" id="CHEBI:57540"/>
    </ligand>
</feature>
<dbReference type="PANTHER" id="PTHR43622:SF7">
    <property type="entry name" value="3-DEHYDROQUINATE SYNTHASE, CHLOROPLASTIC"/>
    <property type="match status" value="1"/>
</dbReference>
<keyword evidence="11" id="KW-0547">Nucleotide-binding</keyword>
<keyword evidence="9" id="KW-0511">Multifunctional enzyme</keyword>
<gene>
    <name evidence="10" type="primary">aroK</name>
    <name evidence="11" type="synonym">aroB</name>
    <name evidence="14" type="ORF">BBOMB_0483</name>
</gene>
<dbReference type="Gene3D" id="3.40.50.1970">
    <property type="match status" value="1"/>
</dbReference>
<comment type="caution">
    <text evidence="10">Lacks conserved residue(s) required for the propagation of feature annotation.</text>
</comment>
<dbReference type="GO" id="GO:0008652">
    <property type="term" value="P:amino acid biosynthetic process"/>
    <property type="evidence" value="ECO:0007669"/>
    <property type="project" value="UniProtKB-KW"/>
</dbReference>
<dbReference type="UniPathway" id="UPA00053">
    <property type="reaction ID" value="UER00085"/>
</dbReference>
<sequence length="547" mass="59568">MDLNEESPGNRPLAVIIGMPGAGKTRVGREGAHMLGVDFVDSDIEIEKRAGMPIPRYFERYGESGFRDLEADVIAELLACCTGLLALGGGAPMTASTRALLEDYVNDGGRLVYLQADMREAMERANKAGGRPMLDGNSNVRWRRLYAQRDPVFRRISNFNVHTHGSTPRMAARKLVNMIRQRVVHVTGDGIEPYSVHIGRGTLGGLQDALGRDVLRVALIHTTVVQRHSDQVRAILRRAGYRVYDVVIPDAETGKSIAVADKVWHRLGSEGFTRSDAVVGVGGGAATDLAGFIASTWMRGIRYVNCPTSLLAMVDASTGGKTGINTVDGKNLVGTFYTPAGVLADIKTLSTLPNDIFVEGLGEVVKSGFIKDTAMLDVLDANSASLKGFDGAAFLDTALEEVVCELIERTVRVKAYHVSADLREAGLREYLNYGHTLAHAIEKIEGFRWRHGNAVAVGCVFAAELSHLLGYIDQGLVDRHRRLFAQLGLPVSWDGAGFDDVLALMHRDKKARGDSLRFVLLKTLGEPVIVEDPPLDAVEEAFRRIRP</sequence>
<feature type="binding site" evidence="11">
    <location>
        <position position="451"/>
    </location>
    <ligand>
        <name>Zn(2+)</name>
        <dbReference type="ChEBI" id="CHEBI:29105"/>
    </ligand>
</feature>
<keyword evidence="10" id="KW-0067">ATP-binding</keyword>
<dbReference type="HAMAP" id="MF_00109">
    <property type="entry name" value="Shikimate_kinase"/>
    <property type="match status" value="1"/>
</dbReference>
<comment type="cofactor">
    <cofactor evidence="11">
        <name>Co(2+)</name>
        <dbReference type="ChEBI" id="CHEBI:48828"/>
    </cofactor>
    <cofactor evidence="11">
        <name>Zn(2+)</name>
        <dbReference type="ChEBI" id="CHEBI:29105"/>
    </cofactor>
    <text evidence="11">Binds 1 divalent metal cation per subunit. Can use either Co(2+) or Zn(2+).</text>
</comment>
<keyword evidence="6 11" id="KW-0520">NAD</keyword>
<feature type="binding site" evidence="10">
    <location>
        <begin position="21"/>
        <end position="26"/>
    </location>
    <ligand>
        <name>ATP</name>
        <dbReference type="ChEBI" id="CHEBI:30616"/>
    </ligand>
</feature>
<keyword evidence="8 11" id="KW-0456">Lyase</keyword>
<dbReference type="GO" id="GO:0004765">
    <property type="term" value="F:shikimate kinase activity"/>
    <property type="evidence" value="ECO:0007669"/>
    <property type="project" value="UniProtKB-UniRule"/>
</dbReference>
<keyword evidence="11" id="KW-0170">Cobalt</keyword>
<comment type="function">
    <text evidence="11">Catalyzes the conversion of 3-deoxy-D-arabino-heptulosonate 7-phosphate (DAHP) to dehydroquinate (DHQ).</text>
</comment>
<feature type="binding site" evidence="10">
    <location>
        <position position="89"/>
    </location>
    <ligand>
        <name>substrate</name>
    </ligand>
</feature>
<dbReference type="InterPro" id="IPR000623">
    <property type="entry name" value="Shikimate_kinase/TSH1"/>
</dbReference>
<dbReference type="GO" id="GO:0005524">
    <property type="term" value="F:ATP binding"/>
    <property type="evidence" value="ECO:0007669"/>
    <property type="project" value="UniProtKB-UniRule"/>
</dbReference>
<dbReference type="HAMAP" id="MF_00110">
    <property type="entry name" value="DHQ_synthase"/>
    <property type="match status" value="1"/>
</dbReference>
<feature type="binding site" evidence="10">
    <location>
        <position position="25"/>
    </location>
    <ligand>
        <name>Mg(2+)</name>
        <dbReference type="ChEBI" id="CHEBI:18420"/>
    </ligand>
</feature>
<keyword evidence="5 11" id="KW-0028">Amino-acid biosynthesis</keyword>
<dbReference type="RefSeq" id="WP_269146611.1">
    <property type="nucleotide sequence ID" value="NZ_ATLK01000001.1"/>
</dbReference>
<evidence type="ECO:0000313" key="14">
    <source>
        <dbReference type="EMBL" id="KFF31151.1"/>
    </source>
</evidence>
<feature type="domain" description="3-dehydroquinate synthase C-terminal" evidence="13">
    <location>
        <begin position="360"/>
        <end position="511"/>
    </location>
</feature>
<comment type="pathway">
    <text evidence="3 11">Metabolic intermediate biosynthesis; chorismate biosynthesis; chorismate from D-erythrose 4-phosphate and phosphoenolpyruvate: step 2/7.</text>
</comment>
<keyword evidence="7 11" id="KW-0057">Aromatic amino acid biosynthesis</keyword>
<comment type="subunit">
    <text evidence="10">Monomer.</text>
</comment>
<comment type="subcellular location">
    <subcellularLocation>
        <location evidence="11">Cytoplasm</location>
    </subcellularLocation>
</comment>
<dbReference type="PRINTS" id="PR01100">
    <property type="entry name" value="SHIKIMTKNASE"/>
</dbReference>
<dbReference type="Pfam" id="PF01202">
    <property type="entry name" value="SKI"/>
    <property type="match status" value="1"/>
</dbReference>
<dbReference type="STRING" id="1341695.BBOMB_0483"/>
<evidence type="ECO:0000256" key="1">
    <source>
        <dbReference type="ARBA" id="ARBA00001393"/>
    </source>
</evidence>
<dbReference type="Proteomes" id="UP000028730">
    <property type="component" value="Unassembled WGS sequence"/>
</dbReference>
<feature type="binding site" evidence="11">
    <location>
        <position position="363"/>
    </location>
    <ligand>
        <name>Zn(2+)</name>
        <dbReference type="ChEBI" id="CHEBI:29105"/>
    </ligand>
</feature>
<feature type="binding site" evidence="11">
    <location>
        <position position="435"/>
    </location>
    <ligand>
        <name>Zn(2+)</name>
        <dbReference type="ChEBI" id="CHEBI:29105"/>
    </ligand>
</feature>
<dbReference type="CDD" id="cd08195">
    <property type="entry name" value="DHQS"/>
    <property type="match status" value="1"/>
</dbReference>
<dbReference type="GO" id="GO:0005737">
    <property type="term" value="C:cytoplasm"/>
    <property type="evidence" value="ECO:0007669"/>
    <property type="project" value="UniProtKB-SubCell"/>
</dbReference>
<comment type="catalytic activity">
    <reaction evidence="10">
        <text>shikimate + ATP = 3-phosphoshikimate + ADP + H(+)</text>
        <dbReference type="Rhea" id="RHEA:13121"/>
        <dbReference type="ChEBI" id="CHEBI:15378"/>
        <dbReference type="ChEBI" id="CHEBI:30616"/>
        <dbReference type="ChEBI" id="CHEBI:36208"/>
        <dbReference type="ChEBI" id="CHEBI:145989"/>
        <dbReference type="ChEBI" id="CHEBI:456216"/>
        <dbReference type="EC" id="2.7.1.71"/>
    </reaction>
</comment>
<proteinExistence type="inferred from homology"/>
<dbReference type="GO" id="GO:0009423">
    <property type="term" value="P:chorismate biosynthetic process"/>
    <property type="evidence" value="ECO:0007669"/>
    <property type="project" value="UniProtKB-UniRule"/>
</dbReference>
<evidence type="ECO:0000256" key="7">
    <source>
        <dbReference type="ARBA" id="ARBA00023141"/>
    </source>
</evidence>
<comment type="similarity">
    <text evidence="11">Belongs to the sugar phosphate cyclases superfamily. Dehydroquinate synthase family.</text>
</comment>
<keyword evidence="10" id="KW-0418">Kinase</keyword>
<dbReference type="InterPro" id="IPR030960">
    <property type="entry name" value="DHQS/DOIS_N"/>
</dbReference>
<dbReference type="EMBL" id="ATLK01000001">
    <property type="protein sequence ID" value="KFF31151.1"/>
    <property type="molecule type" value="Genomic_DNA"/>
</dbReference>
<keyword evidence="10 14" id="KW-0808">Transferase</keyword>
<feature type="binding site" evidence="11">
    <location>
        <begin position="284"/>
        <end position="288"/>
    </location>
    <ligand>
        <name>NAD(+)</name>
        <dbReference type="ChEBI" id="CHEBI:57540"/>
    </ligand>
</feature>
<dbReference type="EC" id="4.2.3.4" evidence="11"/>
<reference evidence="14 15" key="1">
    <citation type="journal article" date="2014" name="Appl. Environ. Microbiol.">
        <title>Genomic encyclopedia of type strains of the genus Bifidobacterium.</title>
        <authorList>
            <person name="Milani C."/>
            <person name="Lugli G.A."/>
            <person name="Duranti S."/>
            <person name="Turroni F."/>
            <person name="Bottacini F."/>
            <person name="Mangifesta M."/>
            <person name="Sanchez B."/>
            <person name="Viappiani A."/>
            <person name="Mancabelli L."/>
            <person name="Taminiau B."/>
            <person name="Delcenserie V."/>
            <person name="Barrangou R."/>
            <person name="Margolles A."/>
            <person name="van Sinderen D."/>
            <person name="Ventura M."/>
        </authorList>
    </citation>
    <scope>NUCLEOTIDE SEQUENCE [LARGE SCALE GENOMIC DNA]</scope>
    <source>
        <strain evidence="14 15">DSM 19703</strain>
    </source>
</reference>
<keyword evidence="4 11" id="KW-0963">Cytoplasm</keyword>